<dbReference type="FunFam" id="3.20.20.380:FF:000001">
    <property type="entry name" value="Copper homeostasis protein CutC"/>
    <property type="match status" value="1"/>
</dbReference>
<evidence type="ECO:0000256" key="2">
    <source>
        <dbReference type="HAMAP-Rule" id="MF_00795"/>
    </source>
</evidence>
<comment type="similarity">
    <text evidence="1 2">Belongs to the CutC family.</text>
</comment>
<organism evidence="3 4">
    <name type="scientific">Prevotella scopos JCM 17725</name>
    <dbReference type="NCBI Taxonomy" id="1236518"/>
    <lineage>
        <taxon>Bacteria</taxon>
        <taxon>Pseudomonadati</taxon>
        <taxon>Bacteroidota</taxon>
        <taxon>Bacteroidia</taxon>
        <taxon>Bacteroidales</taxon>
        <taxon>Prevotellaceae</taxon>
        <taxon>Prevotella</taxon>
    </lineage>
</organism>
<sequence>MNRTDFEIEICANSVESCIEAQKGGANRVELCMGIPEGGTTPSYGEIKMAREVLTDTRLHVIIRNRGGNFLYTEQELQRMAMDIDLCRELGVDGVVFGCLTAEGDIDMKSNEYLMSHAKGMSVTFHRAFDRCREPEKALEQLISLGFDRVLTSGQQPTAEEGIPLLQRLNQLANGRIKIMPGCGVNEKNIARIRQETAVPAFHFSAREPQTSRMTYSNPSVYMGAEGTDEDTIMLTTERRVRNTIDALMGKRRDREDY</sequence>
<proteinExistence type="inferred from homology"/>
<protein>
    <recommendedName>
        <fullName evidence="2">PF03932 family protein CutC</fullName>
    </recommendedName>
</protein>
<dbReference type="SUPFAM" id="SSF110395">
    <property type="entry name" value="CutC-like"/>
    <property type="match status" value="1"/>
</dbReference>
<name>A0AAX2F5H2_9BACT</name>
<dbReference type="RefSeq" id="WP_025838345.1">
    <property type="nucleotide sequence ID" value="NZ_BAKP01000018.1"/>
</dbReference>
<evidence type="ECO:0000313" key="3">
    <source>
        <dbReference type="EMBL" id="SHF98076.1"/>
    </source>
</evidence>
<evidence type="ECO:0000313" key="4">
    <source>
        <dbReference type="Proteomes" id="UP000184105"/>
    </source>
</evidence>
<comment type="caution">
    <text evidence="2">Once thought to be involved in copper homeostasis, experiments in E.coli have shown this is not the case.</text>
</comment>
<comment type="caution">
    <text evidence="3">The sequence shown here is derived from an EMBL/GenBank/DDBJ whole genome shotgun (WGS) entry which is preliminary data.</text>
</comment>
<dbReference type="Gene3D" id="3.20.20.380">
    <property type="entry name" value="Copper homeostasis (CutC) domain"/>
    <property type="match status" value="1"/>
</dbReference>
<keyword evidence="4" id="KW-1185">Reference proteome</keyword>
<dbReference type="HAMAP" id="MF_00795">
    <property type="entry name" value="CutC"/>
    <property type="match status" value="1"/>
</dbReference>
<dbReference type="EMBL" id="FQWA01000023">
    <property type="protein sequence ID" value="SHF98076.1"/>
    <property type="molecule type" value="Genomic_DNA"/>
</dbReference>
<comment type="subcellular location">
    <subcellularLocation>
        <location evidence="2">Cytoplasm</location>
    </subcellularLocation>
</comment>
<dbReference type="PANTHER" id="PTHR12598">
    <property type="entry name" value="COPPER HOMEOSTASIS PROTEIN CUTC"/>
    <property type="match status" value="1"/>
</dbReference>
<dbReference type="GO" id="GO:0005507">
    <property type="term" value="F:copper ion binding"/>
    <property type="evidence" value="ECO:0007669"/>
    <property type="project" value="TreeGrafter"/>
</dbReference>
<gene>
    <name evidence="2" type="primary">cutC</name>
    <name evidence="3" type="ORF">SAMN05444364_12323</name>
</gene>
<accession>A0AAX2F5H2</accession>
<evidence type="ECO:0000256" key="1">
    <source>
        <dbReference type="ARBA" id="ARBA00007768"/>
    </source>
</evidence>
<keyword evidence="2" id="KW-0963">Cytoplasm</keyword>
<dbReference type="Pfam" id="PF03932">
    <property type="entry name" value="CutC"/>
    <property type="match status" value="1"/>
</dbReference>
<reference evidence="3 4" key="1">
    <citation type="submission" date="2016-11" db="EMBL/GenBank/DDBJ databases">
        <authorList>
            <person name="Varghese N."/>
            <person name="Submissions S."/>
        </authorList>
    </citation>
    <scope>NUCLEOTIDE SEQUENCE [LARGE SCALE GENOMIC DNA]</scope>
    <source>
        <strain evidence="3 4">DSM 22613</strain>
    </source>
</reference>
<dbReference type="InterPro" id="IPR005627">
    <property type="entry name" value="CutC-like"/>
</dbReference>
<dbReference type="PANTHER" id="PTHR12598:SF0">
    <property type="entry name" value="COPPER HOMEOSTASIS PROTEIN CUTC HOMOLOG"/>
    <property type="match status" value="1"/>
</dbReference>
<dbReference type="AlphaFoldDB" id="A0AAX2F5H2"/>
<dbReference type="InterPro" id="IPR036822">
    <property type="entry name" value="CutC-like_dom_sf"/>
</dbReference>
<dbReference type="Proteomes" id="UP000184105">
    <property type="component" value="Unassembled WGS sequence"/>
</dbReference>
<dbReference type="GO" id="GO:0005737">
    <property type="term" value="C:cytoplasm"/>
    <property type="evidence" value="ECO:0007669"/>
    <property type="project" value="UniProtKB-SubCell"/>
</dbReference>